<dbReference type="Gene3D" id="3.40.50.150">
    <property type="entry name" value="Vaccinia Virus protein VP39"/>
    <property type="match status" value="1"/>
</dbReference>
<sequence>MIKQYLKHLLRAGNEHSVHSPFIYDLYTQVIKSKNNKNADFQEIEVVRKRLLQRNDEIEILDLGAGSRRNKSNRRKIGEIAKNAEKPARFGQFFYKLSQYLQPESVLELGTSLGVTTAYFAKALPQTTITTMEGCPETARLAEQNFSELGLENTSVIVGNIDHTLPDFLKKHDQKIGLAFFDANHRFEPTVRYFNDTLSYASDDSVFIFDDIYWSKEMTEAWKQIKAHPEVTVTVDLFWVGLVFFRKEQAKEDFVLRF</sequence>
<dbReference type="InterPro" id="IPR029063">
    <property type="entry name" value="SAM-dependent_MTases_sf"/>
</dbReference>
<evidence type="ECO:0000313" key="1">
    <source>
        <dbReference type="EMBL" id="GHB65072.1"/>
    </source>
</evidence>
<dbReference type="Proteomes" id="UP000598271">
    <property type="component" value="Unassembled WGS sequence"/>
</dbReference>
<organism evidence="1 2">
    <name type="scientific">Persicitalea jodogahamensis</name>
    <dbReference type="NCBI Taxonomy" id="402147"/>
    <lineage>
        <taxon>Bacteria</taxon>
        <taxon>Pseudomonadati</taxon>
        <taxon>Bacteroidota</taxon>
        <taxon>Cytophagia</taxon>
        <taxon>Cytophagales</taxon>
        <taxon>Spirosomataceae</taxon>
        <taxon>Persicitalea</taxon>
    </lineage>
</organism>
<reference evidence="1 2" key="1">
    <citation type="journal article" date="2014" name="Int. J. Syst. Evol. Microbiol.">
        <title>Complete genome sequence of Corynebacterium casei LMG S-19264T (=DSM 44701T), isolated from a smear-ripened cheese.</title>
        <authorList>
            <consortium name="US DOE Joint Genome Institute (JGI-PGF)"/>
            <person name="Walter F."/>
            <person name="Albersmeier A."/>
            <person name="Kalinowski J."/>
            <person name="Ruckert C."/>
        </authorList>
    </citation>
    <scope>NUCLEOTIDE SEQUENCE [LARGE SCALE GENOMIC DNA]</scope>
    <source>
        <strain evidence="1 2">KCTC 12866</strain>
    </source>
</reference>
<keyword evidence="2" id="KW-1185">Reference proteome</keyword>
<name>A0A8J3D3I5_9BACT</name>
<evidence type="ECO:0000313" key="2">
    <source>
        <dbReference type="Proteomes" id="UP000598271"/>
    </source>
</evidence>
<dbReference type="EMBL" id="BMXF01000001">
    <property type="protein sequence ID" value="GHB65072.1"/>
    <property type="molecule type" value="Genomic_DNA"/>
</dbReference>
<gene>
    <name evidence="1" type="ORF">GCM10007390_18960</name>
</gene>
<comment type="caution">
    <text evidence="1">The sequence shown here is derived from an EMBL/GenBank/DDBJ whole genome shotgun (WGS) entry which is preliminary data.</text>
</comment>
<protein>
    <submittedName>
        <fullName evidence="1">O-methyltransferase</fullName>
    </submittedName>
</protein>
<dbReference type="RefSeq" id="WP_189564059.1">
    <property type="nucleotide sequence ID" value="NZ_BMXF01000001.1"/>
</dbReference>
<dbReference type="AlphaFoldDB" id="A0A8J3D3I5"/>
<dbReference type="Pfam" id="PF13578">
    <property type="entry name" value="Methyltransf_24"/>
    <property type="match status" value="1"/>
</dbReference>
<dbReference type="CDD" id="cd02440">
    <property type="entry name" value="AdoMet_MTases"/>
    <property type="match status" value="1"/>
</dbReference>
<proteinExistence type="predicted"/>
<accession>A0A8J3D3I5</accession>
<dbReference type="SUPFAM" id="SSF53335">
    <property type="entry name" value="S-adenosyl-L-methionine-dependent methyltransferases"/>
    <property type="match status" value="1"/>
</dbReference>